<organism evidence="1 2">
    <name type="scientific">Blastomyces silverae</name>
    <dbReference type="NCBI Taxonomy" id="2060906"/>
    <lineage>
        <taxon>Eukaryota</taxon>
        <taxon>Fungi</taxon>
        <taxon>Dikarya</taxon>
        <taxon>Ascomycota</taxon>
        <taxon>Pezizomycotina</taxon>
        <taxon>Eurotiomycetes</taxon>
        <taxon>Eurotiomycetidae</taxon>
        <taxon>Onygenales</taxon>
        <taxon>Ajellomycetaceae</taxon>
        <taxon>Blastomyces</taxon>
    </lineage>
</organism>
<reference evidence="2" key="1">
    <citation type="journal article" date="2015" name="PLoS Genet.">
        <title>The dynamic genome and transcriptome of the human fungal pathogen Blastomyces and close relative Emmonsia.</title>
        <authorList>
            <person name="Munoz J.F."/>
            <person name="Gauthier G.M."/>
            <person name="Desjardins C.A."/>
            <person name="Gallo J.E."/>
            <person name="Holder J."/>
            <person name="Sullivan T.D."/>
            <person name="Marty A.J."/>
            <person name="Carmen J.C."/>
            <person name="Chen Z."/>
            <person name="Ding L."/>
            <person name="Gujja S."/>
            <person name="Magrini V."/>
            <person name="Misas E."/>
            <person name="Mitreva M."/>
            <person name="Priest M."/>
            <person name="Saif S."/>
            <person name="Whiston E.A."/>
            <person name="Young S."/>
            <person name="Zeng Q."/>
            <person name="Goldman W.E."/>
            <person name="Mardis E.R."/>
            <person name="Taylor J.W."/>
            <person name="McEwen J.G."/>
            <person name="Clay O.K."/>
            <person name="Klein B.S."/>
            <person name="Cuomo C.A."/>
        </authorList>
    </citation>
    <scope>NUCLEOTIDE SEQUENCE [LARGE SCALE GENOMIC DNA]</scope>
    <source>
        <strain evidence="2">UAMH 139</strain>
    </source>
</reference>
<sequence>ITISEIKLFLRFSLNNCTELYITILINRESNIITVTERREKEKNLLIIDTIFTDALTIDILTIDTVITDIEDIIERAELLRLINITEFNLIFLIIMKAAVIS</sequence>
<evidence type="ECO:0000313" key="1">
    <source>
        <dbReference type="EMBL" id="KLJ07291.1"/>
    </source>
</evidence>
<dbReference type="OrthoDB" id="4190898at2759"/>
<dbReference type="AlphaFoldDB" id="A0A0H1BDN2"/>
<name>A0A0H1BDN2_9EURO</name>
<proteinExistence type="predicted"/>
<accession>A0A0H1BDN2</accession>
<keyword evidence="2" id="KW-1185">Reference proteome</keyword>
<comment type="caution">
    <text evidence="1">The sequence shown here is derived from an EMBL/GenBank/DDBJ whole genome shotgun (WGS) entry which is preliminary data.</text>
</comment>
<feature type="non-terminal residue" evidence="1">
    <location>
        <position position="1"/>
    </location>
</feature>
<dbReference type="Proteomes" id="UP000053573">
    <property type="component" value="Unassembled WGS sequence"/>
</dbReference>
<gene>
    <name evidence="1" type="ORF">EMPG_10024</name>
</gene>
<evidence type="ECO:0000313" key="2">
    <source>
        <dbReference type="Proteomes" id="UP000053573"/>
    </source>
</evidence>
<protein>
    <submittedName>
        <fullName evidence="1">Uncharacterized protein</fullName>
    </submittedName>
</protein>
<dbReference type="EMBL" id="LDEV01002857">
    <property type="protein sequence ID" value="KLJ07291.1"/>
    <property type="molecule type" value="Genomic_DNA"/>
</dbReference>
<feature type="non-terminal residue" evidence="1">
    <location>
        <position position="102"/>
    </location>
</feature>